<evidence type="ECO:0000256" key="2">
    <source>
        <dbReference type="SAM" id="SignalP"/>
    </source>
</evidence>
<evidence type="ECO:0000256" key="1">
    <source>
        <dbReference type="SAM" id="Coils"/>
    </source>
</evidence>
<dbReference type="EMBL" id="JWZX01003183">
    <property type="protein sequence ID" value="KOO23519.1"/>
    <property type="molecule type" value="Genomic_DNA"/>
</dbReference>
<keyword evidence="2" id="KW-0732">Signal</keyword>
<gene>
    <name evidence="3" type="ORF">Ctob_011979</name>
</gene>
<organism evidence="3 4">
    <name type="scientific">Chrysochromulina tobinii</name>
    <dbReference type="NCBI Taxonomy" id="1460289"/>
    <lineage>
        <taxon>Eukaryota</taxon>
        <taxon>Haptista</taxon>
        <taxon>Haptophyta</taxon>
        <taxon>Prymnesiophyceae</taxon>
        <taxon>Prymnesiales</taxon>
        <taxon>Chrysochromulinaceae</taxon>
        <taxon>Chrysochromulina</taxon>
    </lineage>
</organism>
<accession>A0A0M0JAB1</accession>
<feature type="chain" id="PRO_5005601674" evidence="2">
    <location>
        <begin position="21"/>
        <end position="219"/>
    </location>
</feature>
<comment type="caution">
    <text evidence="3">The sequence shown here is derived from an EMBL/GenBank/DDBJ whole genome shotgun (WGS) entry which is preliminary data.</text>
</comment>
<evidence type="ECO:0000313" key="4">
    <source>
        <dbReference type="Proteomes" id="UP000037460"/>
    </source>
</evidence>
<dbReference type="AlphaFoldDB" id="A0A0M0JAB1"/>
<feature type="coiled-coil region" evidence="1">
    <location>
        <begin position="51"/>
        <end position="116"/>
    </location>
</feature>
<proteinExistence type="predicted"/>
<protein>
    <submittedName>
        <fullName evidence="3">Uncharacterized protein</fullName>
    </submittedName>
</protein>
<keyword evidence="1" id="KW-0175">Coiled coil</keyword>
<feature type="signal peptide" evidence="2">
    <location>
        <begin position="1"/>
        <end position="20"/>
    </location>
</feature>
<evidence type="ECO:0000313" key="3">
    <source>
        <dbReference type="EMBL" id="KOO23519.1"/>
    </source>
</evidence>
<dbReference type="Proteomes" id="UP000037460">
    <property type="component" value="Unassembled WGS sequence"/>
</dbReference>
<keyword evidence="4" id="KW-1185">Reference proteome</keyword>
<reference evidence="4" key="1">
    <citation type="journal article" date="2015" name="PLoS Genet.">
        <title>Genome Sequence and Transcriptome Analyses of Chrysochromulina tobin: Metabolic Tools for Enhanced Algal Fitness in the Prominent Order Prymnesiales (Haptophyceae).</title>
        <authorList>
            <person name="Hovde B.T."/>
            <person name="Deodato C.R."/>
            <person name="Hunsperger H.M."/>
            <person name="Ryken S.A."/>
            <person name="Yost W."/>
            <person name="Jha R.K."/>
            <person name="Patterson J."/>
            <person name="Monnat R.J. Jr."/>
            <person name="Barlow S.B."/>
            <person name="Starkenburg S.R."/>
            <person name="Cattolico R.A."/>
        </authorList>
    </citation>
    <scope>NUCLEOTIDE SEQUENCE</scope>
    <source>
        <strain evidence="4">CCMP291</strain>
    </source>
</reference>
<sequence>MVMTLRVAALLAFALTPAGAGFAPAGVCTKAHRVGASRVGPLMLSPDKNRLAALEDEVQILKLRAKQLEILKQKAELEGQVTIPASFGTGTLEDQVDLMQQRAQQLQHEILEAAAELVQMPAPTDWELPPPPANGGRRTTPELAVSAFMTLFAFESPLDAAKSAVAELLGTARAATTAVSHSANAANAINAATSIARAAAGTMQMQMRRGMRPPGTRRA</sequence>
<name>A0A0M0JAB1_9EUKA</name>